<gene>
    <name evidence="2" type="ORF">WFZ85_10640</name>
</gene>
<evidence type="ECO:0000313" key="3">
    <source>
        <dbReference type="Proteomes" id="UP001460072"/>
    </source>
</evidence>
<sequence length="133" mass="15639">MFVSTLLLIPWIVFGFKHPENNFLGLRQTRKSLLTLLIVEIAYFTILILLLDKPDPNVAGQGSFAWMYMFLYEKGIFPLLTITENFNPVSDAIIDKDYKWLYLLTALLMDYIILKLISPTIFNFRKQRNENDR</sequence>
<evidence type="ECO:0000256" key="1">
    <source>
        <dbReference type="SAM" id="Phobius"/>
    </source>
</evidence>
<keyword evidence="1" id="KW-0472">Membrane</keyword>
<accession>A0ABU9N5U2</accession>
<name>A0ABU9N5U2_9FLAO</name>
<protein>
    <submittedName>
        <fullName evidence="2">Uncharacterized protein</fullName>
    </submittedName>
</protein>
<feature type="transmembrane region" description="Helical" evidence="1">
    <location>
        <begin position="100"/>
        <end position="124"/>
    </location>
</feature>
<feature type="transmembrane region" description="Helical" evidence="1">
    <location>
        <begin position="63"/>
        <end position="80"/>
    </location>
</feature>
<dbReference type="Proteomes" id="UP001460072">
    <property type="component" value="Unassembled WGS sequence"/>
</dbReference>
<proteinExistence type="predicted"/>
<dbReference type="EMBL" id="JBCGDO010000014">
    <property type="protein sequence ID" value="MEM0543077.1"/>
    <property type="molecule type" value="Genomic_DNA"/>
</dbReference>
<evidence type="ECO:0000313" key="2">
    <source>
        <dbReference type="EMBL" id="MEM0543077.1"/>
    </source>
</evidence>
<keyword evidence="1" id="KW-1133">Transmembrane helix</keyword>
<dbReference type="RefSeq" id="WP_342696279.1">
    <property type="nucleotide sequence ID" value="NZ_JBCGDO010000014.1"/>
</dbReference>
<comment type="caution">
    <text evidence="2">The sequence shown here is derived from an EMBL/GenBank/DDBJ whole genome shotgun (WGS) entry which is preliminary data.</text>
</comment>
<keyword evidence="1" id="KW-0812">Transmembrane</keyword>
<reference evidence="2 3" key="1">
    <citation type="submission" date="2024-03" db="EMBL/GenBank/DDBJ databases">
        <title>Two novel species of the genus Flavobacterium exhibiting potentially degradation of complex polysaccharides.</title>
        <authorList>
            <person name="Lian X."/>
        </authorList>
    </citation>
    <scope>NUCLEOTIDE SEQUENCE [LARGE SCALE GENOMIC DNA]</scope>
    <source>
        <strain evidence="3">j3</strain>
    </source>
</reference>
<organism evidence="2 3">
    <name type="scientific">Flavobacterium aureirubrum</name>
    <dbReference type="NCBI Taxonomy" id="3133147"/>
    <lineage>
        <taxon>Bacteria</taxon>
        <taxon>Pseudomonadati</taxon>
        <taxon>Bacteroidota</taxon>
        <taxon>Flavobacteriia</taxon>
        <taxon>Flavobacteriales</taxon>
        <taxon>Flavobacteriaceae</taxon>
        <taxon>Flavobacterium</taxon>
    </lineage>
</organism>
<feature type="transmembrane region" description="Helical" evidence="1">
    <location>
        <begin position="31"/>
        <end position="51"/>
    </location>
</feature>
<keyword evidence="3" id="KW-1185">Reference proteome</keyword>